<protein>
    <submittedName>
        <fullName evidence="1">Uncharacterized protein</fullName>
    </submittedName>
</protein>
<accession>A0A395JIH1</accession>
<dbReference type="EMBL" id="QNRT01000003">
    <property type="protein sequence ID" value="RBP49930.1"/>
    <property type="molecule type" value="Genomic_DNA"/>
</dbReference>
<comment type="caution">
    <text evidence="1">The sequence shown here is derived from an EMBL/GenBank/DDBJ whole genome shotgun (WGS) entry which is preliminary data.</text>
</comment>
<organism evidence="1 2">
    <name type="scientific">Arenicella xantha</name>
    <dbReference type="NCBI Taxonomy" id="644221"/>
    <lineage>
        <taxon>Bacteria</taxon>
        <taxon>Pseudomonadati</taxon>
        <taxon>Pseudomonadota</taxon>
        <taxon>Gammaproteobacteria</taxon>
        <taxon>Arenicellales</taxon>
        <taxon>Arenicellaceae</taxon>
        <taxon>Arenicella</taxon>
    </lineage>
</organism>
<keyword evidence="2" id="KW-1185">Reference proteome</keyword>
<evidence type="ECO:0000313" key="2">
    <source>
        <dbReference type="Proteomes" id="UP000253083"/>
    </source>
</evidence>
<dbReference type="Proteomes" id="UP000253083">
    <property type="component" value="Unassembled WGS sequence"/>
</dbReference>
<dbReference type="InParanoid" id="A0A395JIH1"/>
<name>A0A395JIH1_9GAMM</name>
<evidence type="ECO:0000313" key="1">
    <source>
        <dbReference type="EMBL" id="RBP49930.1"/>
    </source>
</evidence>
<gene>
    <name evidence="1" type="ORF">DFR28_103362</name>
</gene>
<sequence>MEAIRSQLPDDLKEHAEKCLENCDVEPGDIEIAKQQILHDLPDEIKDEIDIDSVLPTAESPPTQEEQKSMVLAALPEEFHEAFEQNAEKELVGG</sequence>
<reference evidence="1 2" key="1">
    <citation type="submission" date="2018-06" db="EMBL/GenBank/DDBJ databases">
        <title>Genomic Encyclopedia of Type Strains, Phase IV (KMG-IV): sequencing the most valuable type-strain genomes for metagenomic binning, comparative biology and taxonomic classification.</title>
        <authorList>
            <person name="Goeker M."/>
        </authorList>
    </citation>
    <scope>NUCLEOTIDE SEQUENCE [LARGE SCALE GENOMIC DNA]</scope>
    <source>
        <strain evidence="1 2">DSM 24032</strain>
    </source>
</reference>
<proteinExistence type="predicted"/>
<dbReference type="RefSeq" id="WP_113954914.1">
    <property type="nucleotide sequence ID" value="NZ_QNRT01000003.1"/>
</dbReference>
<dbReference type="AlphaFoldDB" id="A0A395JIH1"/>